<evidence type="ECO:0000256" key="2">
    <source>
        <dbReference type="SAM" id="SignalP"/>
    </source>
</evidence>
<feature type="compositionally biased region" description="Basic and acidic residues" evidence="1">
    <location>
        <begin position="106"/>
        <end position="117"/>
    </location>
</feature>
<evidence type="ECO:0000256" key="1">
    <source>
        <dbReference type="SAM" id="MobiDB-lite"/>
    </source>
</evidence>
<dbReference type="EMBL" id="ML121571">
    <property type="protein sequence ID" value="RPB20454.1"/>
    <property type="molecule type" value="Genomic_DNA"/>
</dbReference>
<keyword evidence="4" id="KW-1185">Reference proteome</keyword>
<dbReference type="Proteomes" id="UP000267821">
    <property type="component" value="Unassembled WGS sequence"/>
</dbReference>
<keyword evidence="2" id="KW-0732">Signal</keyword>
<accession>A0A3N4LC34</accession>
<organism evidence="3 4">
    <name type="scientific">Terfezia boudieri ATCC MYA-4762</name>
    <dbReference type="NCBI Taxonomy" id="1051890"/>
    <lineage>
        <taxon>Eukaryota</taxon>
        <taxon>Fungi</taxon>
        <taxon>Dikarya</taxon>
        <taxon>Ascomycota</taxon>
        <taxon>Pezizomycotina</taxon>
        <taxon>Pezizomycetes</taxon>
        <taxon>Pezizales</taxon>
        <taxon>Pezizaceae</taxon>
        <taxon>Terfezia</taxon>
    </lineage>
</organism>
<feature type="chain" id="PRO_5018018469" evidence="2">
    <location>
        <begin position="24"/>
        <end position="140"/>
    </location>
</feature>
<name>A0A3N4LC34_9PEZI</name>
<reference evidence="3 4" key="1">
    <citation type="journal article" date="2018" name="Nat. Ecol. Evol.">
        <title>Pezizomycetes genomes reveal the molecular basis of ectomycorrhizal truffle lifestyle.</title>
        <authorList>
            <person name="Murat C."/>
            <person name="Payen T."/>
            <person name="Noel B."/>
            <person name="Kuo A."/>
            <person name="Morin E."/>
            <person name="Chen J."/>
            <person name="Kohler A."/>
            <person name="Krizsan K."/>
            <person name="Balestrini R."/>
            <person name="Da Silva C."/>
            <person name="Montanini B."/>
            <person name="Hainaut M."/>
            <person name="Levati E."/>
            <person name="Barry K.W."/>
            <person name="Belfiori B."/>
            <person name="Cichocki N."/>
            <person name="Clum A."/>
            <person name="Dockter R.B."/>
            <person name="Fauchery L."/>
            <person name="Guy J."/>
            <person name="Iotti M."/>
            <person name="Le Tacon F."/>
            <person name="Lindquist E.A."/>
            <person name="Lipzen A."/>
            <person name="Malagnac F."/>
            <person name="Mello A."/>
            <person name="Molinier V."/>
            <person name="Miyauchi S."/>
            <person name="Poulain J."/>
            <person name="Riccioni C."/>
            <person name="Rubini A."/>
            <person name="Sitrit Y."/>
            <person name="Splivallo R."/>
            <person name="Traeger S."/>
            <person name="Wang M."/>
            <person name="Zifcakova L."/>
            <person name="Wipf D."/>
            <person name="Zambonelli A."/>
            <person name="Paolocci F."/>
            <person name="Nowrousian M."/>
            <person name="Ottonello S."/>
            <person name="Baldrian P."/>
            <person name="Spatafora J.W."/>
            <person name="Henrissat B."/>
            <person name="Nagy L.G."/>
            <person name="Aury J.M."/>
            <person name="Wincker P."/>
            <person name="Grigoriev I.V."/>
            <person name="Bonfante P."/>
            <person name="Martin F.M."/>
        </authorList>
    </citation>
    <scope>NUCLEOTIDE SEQUENCE [LARGE SCALE GENOMIC DNA]</scope>
    <source>
        <strain evidence="3 4">ATCC MYA-4762</strain>
    </source>
</reference>
<gene>
    <name evidence="3" type="ORF">L211DRAFT_893386</name>
</gene>
<protein>
    <submittedName>
        <fullName evidence="3">Uncharacterized protein</fullName>
    </submittedName>
</protein>
<sequence length="140" mass="15391">MKFFSASKAAAIAINAFPLIASAFPVPSAVNWLAGRNLEEPPAVAAEVDQFPKFVPRSHEVPGNHTNGTYGDAPEHGYDHKYHKRHHGLTPLPRNIEVPGSKLGHKVQDVHPPKVDFKPATGVTKKRDHTQSYCPDCNRL</sequence>
<dbReference type="AlphaFoldDB" id="A0A3N4LC34"/>
<dbReference type="InParanoid" id="A0A3N4LC34"/>
<dbReference type="OrthoDB" id="5375691at2759"/>
<evidence type="ECO:0000313" key="4">
    <source>
        <dbReference type="Proteomes" id="UP000267821"/>
    </source>
</evidence>
<feature type="region of interest" description="Disordered" evidence="1">
    <location>
        <begin position="56"/>
        <end position="140"/>
    </location>
</feature>
<feature type="signal peptide" evidence="2">
    <location>
        <begin position="1"/>
        <end position="23"/>
    </location>
</feature>
<proteinExistence type="predicted"/>
<evidence type="ECO:0000313" key="3">
    <source>
        <dbReference type="EMBL" id="RPB20454.1"/>
    </source>
</evidence>